<dbReference type="Gene3D" id="1.10.10.10">
    <property type="entry name" value="Winged helix-like DNA-binding domain superfamily/Winged helix DNA-binding domain"/>
    <property type="match status" value="1"/>
</dbReference>
<dbReference type="OrthoDB" id="4952043at2"/>
<dbReference type="Pfam" id="PF13601">
    <property type="entry name" value="HTH_34"/>
    <property type="match status" value="1"/>
</dbReference>
<reference evidence="2 3" key="1">
    <citation type="submission" date="2018-06" db="EMBL/GenBank/DDBJ databases">
        <title>Sphaerisporangium craniellae sp. nov., isolated from a marine sponge in the South China Sea.</title>
        <authorList>
            <person name="Li L."/>
        </authorList>
    </citation>
    <scope>NUCLEOTIDE SEQUENCE [LARGE SCALE GENOMIC DNA]</scope>
    <source>
        <strain evidence="2 3">LHW63015</strain>
    </source>
</reference>
<gene>
    <name evidence="2" type="ORF">DP939_43490</name>
</gene>
<sequence>MAALAGAERIDFRFLRDTIEVSDSLLSKHILTLENAGYVKVDKAFVGKRAKTWLALTPQGRAAFTRYTDVLRQITEGATRA</sequence>
<evidence type="ECO:0000259" key="1">
    <source>
        <dbReference type="Pfam" id="PF13601"/>
    </source>
</evidence>
<dbReference type="InterPro" id="IPR036388">
    <property type="entry name" value="WH-like_DNA-bd_sf"/>
</dbReference>
<dbReference type="AlphaFoldDB" id="A0A366LKE7"/>
<dbReference type="PANTHER" id="PTHR37318">
    <property type="entry name" value="BSL7504 PROTEIN"/>
    <property type="match status" value="1"/>
</dbReference>
<evidence type="ECO:0000313" key="3">
    <source>
        <dbReference type="Proteomes" id="UP000253303"/>
    </source>
</evidence>
<dbReference type="InterPro" id="IPR027395">
    <property type="entry name" value="WH_DNA-bd_dom"/>
</dbReference>
<name>A0A366LKE7_9ACTN</name>
<organism evidence="2 3">
    <name type="scientific">Spongiactinospora rosea</name>
    <dbReference type="NCBI Taxonomy" id="2248750"/>
    <lineage>
        <taxon>Bacteria</taxon>
        <taxon>Bacillati</taxon>
        <taxon>Actinomycetota</taxon>
        <taxon>Actinomycetes</taxon>
        <taxon>Streptosporangiales</taxon>
        <taxon>Streptosporangiaceae</taxon>
        <taxon>Spongiactinospora</taxon>
    </lineage>
</organism>
<feature type="domain" description="Winged helix DNA-binding" evidence="1">
    <location>
        <begin position="1"/>
        <end position="74"/>
    </location>
</feature>
<evidence type="ECO:0000313" key="2">
    <source>
        <dbReference type="EMBL" id="RBQ13909.1"/>
    </source>
</evidence>
<dbReference type="InterPro" id="IPR036390">
    <property type="entry name" value="WH_DNA-bd_sf"/>
</dbReference>
<protein>
    <submittedName>
        <fullName evidence="2">Transcriptional regulator</fullName>
    </submittedName>
</protein>
<dbReference type="Proteomes" id="UP000253303">
    <property type="component" value="Unassembled WGS sequence"/>
</dbReference>
<accession>A0A366LKE7</accession>
<dbReference type="EMBL" id="QMEY01000043">
    <property type="protein sequence ID" value="RBQ13909.1"/>
    <property type="molecule type" value="Genomic_DNA"/>
</dbReference>
<comment type="caution">
    <text evidence="2">The sequence shown here is derived from an EMBL/GenBank/DDBJ whole genome shotgun (WGS) entry which is preliminary data.</text>
</comment>
<proteinExistence type="predicted"/>
<dbReference type="PANTHER" id="PTHR37318:SF1">
    <property type="entry name" value="BSL7504 PROTEIN"/>
    <property type="match status" value="1"/>
</dbReference>
<keyword evidence="3" id="KW-1185">Reference proteome</keyword>
<dbReference type="SUPFAM" id="SSF46785">
    <property type="entry name" value="Winged helix' DNA-binding domain"/>
    <property type="match status" value="1"/>
</dbReference>